<evidence type="ECO:0000313" key="2">
    <source>
        <dbReference type="EMBL" id="KAK7328585.1"/>
    </source>
</evidence>
<reference evidence="2 3" key="1">
    <citation type="submission" date="2024-01" db="EMBL/GenBank/DDBJ databases">
        <title>The genomes of 5 underutilized Papilionoideae crops provide insights into root nodulation and disease resistanc.</title>
        <authorList>
            <person name="Jiang F."/>
        </authorList>
    </citation>
    <scope>NUCLEOTIDE SEQUENCE [LARGE SCALE GENOMIC DNA]</scope>
    <source>
        <strain evidence="2">LVBAO_FW01</strain>
        <tissue evidence="2">Leaves</tissue>
    </source>
</reference>
<keyword evidence="3" id="KW-1185">Reference proteome</keyword>
<comment type="caution">
    <text evidence="2">The sequence shown here is derived from an EMBL/GenBank/DDBJ whole genome shotgun (WGS) entry which is preliminary data.</text>
</comment>
<dbReference type="Proteomes" id="UP001367508">
    <property type="component" value="Unassembled WGS sequence"/>
</dbReference>
<sequence length="112" mass="12908">MVNYPPLHGTFGSIRIGHAHEDVQDVGSHTCTWDPSTQESMWLANNAMSLMMLPNYWTKALLSNRSHIFQRSNVIPSPWAWNPEQGREKKERVPSIFPKKLPESNPPSLLRW</sequence>
<accession>A0AAN9L327</accession>
<evidence type="ECO:0000313" key="3">
    <source>
        <dbReference type="Proteomes" id="UP001367508"/>
    </source>
</evidence>
<name>A0AAN9L327_CANGL</name>
<protein>
    <submittedName>
        <fullName evidence="2">Uncharacterized protein</fullName>
    </submittedName>
</protein>
<feature type="region of interest" description="Disordered" evidence="1">
    <location>
        <begin position="78"/>
        <end position="112"/>
    </location>
</feature>
<evidence type="ECO:0000256" key="1">
    <source>
        <dbReference type="SAM" id="MobiDB-lite"/>
    </source>
</evidence>
<dbReference type="EMBL" id="JAYMYQ010000005">
    <property type="protein sequence ID" value="KAK7328585.1"/>
    <property type="molecule type" value="Genomic_DNA"/>
</dbReference>
<proteinExistence type="predicted"/>
<gene>
    <name evidence="2" type="ORF">VNO77_22697</name>
</gene>
<dbReference type="AlphaFoldDB" id="A0AAN9L327"/>
<organism evidence="2 3">
    <name type="scientific">Canavalia gladiata</name>
    <name type="common">Sword bean</name>
    <name type="synonym">Dolichos gladiatus</name>
    <dbReference type="NCBI Taxonomy" id="3824"/>
    <lineage>
        <taxon>Eukaryota</taxon>
        <taxon>Viridiplantae</taxon>
        <taxon>Streptophyta</taxon>
        <taxon>Embryophyta</taxon>
        <taxon>Tracheophyta</taxon>
        <taxon>Spermatophyta</taxon>
        <taxon>Magnoliopsida</taxon>
        <taxon>eudicotyledons</taxon>
        <taxon>Gunneridae</taxon>
        <taxon>Pentapetalae</taxon>
        <taxon>rosids</taxon>
        <taxon>fabids</taxon>
        <taxon>Fabales</taxon>
        <taxon>Fabaceae</taxon>
        <taxon>Papilionoideae</taxon>
        <taxon>50 kb inversion clade</taxon>
        <taxon>NPAAA clade</taxon>
        <taxon>indigoferoid/millettioid clade</taxon>
        <taxon>Phaseoleae</taxon>
        <taxon>Canavalia</taxon>
    </lineage>
</organism>